<evidence type="ECO:0000256" key="1">
    <source>
        <dbReference type="ARBA" id="ARBA00004123"/>
    </source>
</evidence>
<accession>A0A913WYX0</accession>
<protein>
    <submittedName>
        <fullName evidence="9">Uncharacterized protein</fullName>
    </submittedName>
</protein>
<dbReference type="Gene3D" id="3.30.70.330">
    <property type="match status" value="1"/>
</dbReference>
<feature type="compositionally biased region" description="Basic and acidic residues" evidence="6">
    <location>
        <begin position="186"/>
        <end position="197"/>
    </location>
</feature>
<evidence type="ECO:0000313" key="9">
    <source>
        <dbReference type="EnsemblMetazoa" id="XP_020896290.1"/>
    </source>
</evidence>
<dbReference type="GO" id="GO:0005634">
    <property type="term" value="C:nucleus"/>
    <property type="evidence" value="ECO:0007669"/>
    <property type="project" value="UniProtKB-SubCell"/>
</dbReference>
<dbReference type="SMART" id="SM00360">
    <property type="entry name" value="RRM"/>
    <property type="match status" value="1"/>
</dbReference>
<keyword evidence="2 5" id="KW-0694">RNA-binding</keyword>
<dbReference type="FunFam" id="3.30.70.330:FF:001074">
    <property type="entry name" value="Splicing factor, arginine/serine-rich 7"/>
    <property type="match status" value="1"/>
</dbReference>
<keyword evidence="4" id="KW-0862">Zinc</keyword>
<dbReference type="RefSeq" id="XP_020896290.1">
    <property type="nucleotide sequence ID" value="XM_021040631.2"/>
</dbReference>
<dbReference type="PROSITE" id="PS50158">
    <property type="entry name" value="ZF_CCHC"/>
    <property type="match status" value="1"/>
</dbReference>
<dbReference type="EnsemblMetazoa" id="XM_021040631.2">
    <property type="protein sequence ID" value="XP_020896290.1"/>
    <property type="gene ID" value="LOC110235190"/>
</dbReference>
<dbReference type="InterPro" id="IPR012677">
    <property type="entry name" value="Nucleotide-bd_a/b_plait_sf"/>
</dbReference>
<evidence type="ECO:0000256" key="4">
    <source>
        <dbReference type="PROSITE-ProRule" id="PRU00047"/>
    </source>
</evidence>
<comment type="subcellular location">
    <subcellularLocation>
        <location evidence="1">Nucleus</location>
    </subcellularLocation>
</comment>
<feature type="compositionally biased region" description="Low complexity" evidence="6">
    <location>
        <begin position="199"/>
        <end position="208"/>
    </location>
</feature>
<dbReference type="InterPro" id="IPR001878">
    <property type="entry name" value="Znf_CCHC"/>
</dbReference>
<sequence length="219" mass="25231">MSHSARVYIGNLGDNASKREIEKEFEYFGPLKDVWVARNPPGFAFCIFEDKRDAEDAVRELDGKYIGGEKIRVEMARGPTRGGRAQRLGLTEKCYDCGRVGHFARDCTRRGQRRRSRSRSPPRRRYRSKSRSRSPPRRRYRSRSRSPRQRGSRSRSFERERKSRSASRSPSAERKEGSRSRSASPRPERQSPRDNGEVAKSPSKSRSPSPAPQNNEDDD</sequence>
<feature type="domain" description="CCHC-type" evidence="8">
    <location>
        <begin position="93"/>
        <end position="109"/>
    </location>
</feature>
<organism evidence="9 10">
    <name type="scientific">Exaiptasia diaphana</name>
    <name type="common">Tropical sea anemone</name>
    <name type="synonym">Aiptasia pulchella</name>
    <dbReference type="NCBI Taxonomy" id="2652724"/>
    <lineage>
        <taxon>Eukaryota</taxon>
        <taxon>Metazoa</taxon>
        <taxon>Cnidaria</taxon>
        <taxon>Anthozoa</taxon>
        <taxon>Hexacorallia</taxon>
        <taxon>Actiniaria</taxon>
        <taxon>Aiptasiidae</taxon>
        <taxon>Exaiptasia</taxon>
    </lineage>
</organism>
<dbReference type="PANTHER" id="PTHR48038">
    <property type="entry name" value="RIBONUCLEOPROTEIN RB97D"/>
    <property type="match status" value="1"/>
</dbReference>
<dbReference type="GeneID" id="110235190"/>
<dbReference type="InterPro" id="IPR000504">
    <property type="entry name" value="RRM_dom"/>
</dbReference>
<feature type="region of interest" description="Disordered" evidence="6">
    <location>
        <begin position="107"/>
        <end position="219"/>
    </location>
</feature>
<feature type="compositionally biased region" description="Basic residues" evidence="6">
    <location>
        <begin position="110"/>
        <end position="153"/>
    </location>
</feature>
<dbReference type="CDD" id="cd12373">
    <property type="entry name" value="RRM_SRSF3_like"/>
    <property type="match status" value="1"/>
</dbReference>
<evidence type="ECO:0000256" key="6">
    <source>
        <dbReference type="SAM" id="MobiDB-lite"/>
    </source>
</evidence>
<reference evidence="9" key="1">
    <citation type="submission" date="2022-11" db="UniProtKB">
        <authorList>
            <consortium name="EnsemblMetazoa"/>
        </authorList>
    </citation>
    <scope>IDENTIFICATION</scope>
</reference>
<keyword evidence="4" id="KW-0863">Zinc-finger</keyword>
<dbReference type="GO" id="GO:0008270">
    <property type="term" value="F:zinc ion binding"/>
    <property type="evidence" value="ECO:0007669"/>
    <property type="project" value="UniProtKB-KW"/>
</dbReference>
<name>A0A913WYX0_EXADI</name>
<dbReference type="Proteomes" id="UP000887567">
    <property type="component" value="Unplaced"/>
</dbReference>
<dbReference type="Gene3D" id="4.10.60.10">
    <property type="entry name" value="Zinc finger, CCHC-type"/>
    <property type="match status" value="1"/>
</dbReference>
<evidence type="ECO:0000256" key="2">
    <source>
        <dbReference type="ARBA" id="ARBA00022884"/>
    </source>
</evidence>
<proteinExistence type="predicted"/>
<keyword evidence="3" id="KW-0539">Nucleus</keyword>
<dbReference type="SUPFAM" id="SSF54928">
    <property type="entry name" value="RNA-binding domain, RBD"/>
    <property type="match status" value="1"/>
</dbReference>
<dbReference type="PROSITE" id="PS50102">
    <property type="entry name" value="RRM"/>
    <property type="match status" value="1"/>
</dbReference>
<keyword evidence="4" id="KW-0479">Metal-binding</keyword>
<dbReference type="SUPFAM" id="SSF57756">
    <property type="entry name" value="Retrovirus zinc finger-like domains"/>
    <property type="match status" value="1"/>
</dbReference>
<dbReference type="Pfam" id="PF00076">
    <property type="entry name" value="RRM_1"/>
    <property type="match status" value="1"/>
</dbReference>
<evidence type="ECO:0000313" key="10">
    <source>
        <dbReference type="Proteomes" id="UP000887567"/>
    </source>
</evidence>
<dbReference type="OMA" id="HGPLNCK"/>
<evidence type="ECO:0000259" key="7">
    <source>
        <dbReference type="PROSITE" id="PS50102"/>
    </source>
</evidence>
<dbReference type="InterPro" id="IPR035979">
    <property type="entry name" value="RBD_domain_sf"/>
</dbReference>
<evidence type="ECO:0000256" key="5">
    <source>
        <dbReference type="PROSITE-ProRule" id="PRU00176"/>
    </source>
</evidence>
<dbReference type="InterPro" id="IPR036875">
    <property type="entry name" value="Znf_CCHC_sf"/>
</dbReference>
<dbReference type="SMART" id="SM00343">
    <property type="entry name" value="ZnF_C2HC"/>
    <property type="match status" value="1"/>
</dbReference>
<keyword evidence="10" id="KW-1185">Reference proteome</keyword>
<evidence type="ECO:0000256" key="3">
    <source>
        <dbReference type="ARBA" id="ARBA00023242"/>
    </source>
</evidence>
<dbReference type="AlphaFoldDB" id="A0A913WYX0"/>
<dbReference type="GO" id="GO:0003723">
    <property type="term" value="F:RNA binding"/>
    <property type="evidence" value="ECO:0007669"/>
    <property type="project" value="UniProtKB-UniRule"/>
</dbReference>
<dbReference type="Pfam" id="PF00098">
    <property type="entry name" value="zf-CCHC"/>
    <property type="match status" value="1"/>
</dbReference>
<dbReference type="KEGG" id="epa:110235190"/>
<evidence type="ECO:0000259" key="8">
    <source>
        <dbReference type="PROSITE" id="PS50158"/>
    </source>
</evidence>
<feature type="domain" description="RRM" evidence="7">
    <location>
        <begin position="5"/>
        <end position="78"/>
    </location>
</feature>
<dbReference type="PANTHER" id="PTHR48038:SF3">
    <property type="entry name" value="SPLICING FACTOR, ARGININE_SERINE-RICH 1-RELATED"/>
    <property type="match status" value="1"/>
</dbReference>
<dbReference type="OrthoDB" id="5970at2759"/>